<evidence type="ECO:0000256" key="2">
    <source>
        <dbReference type="SAM" id="MobiDB-lite"/>
    </source>
</evidence>
<feature type="region of interest" description="Disordered" evidence="2">
    <location>
        <begin position="373"/>
        <end position="408"/>
    </location>
</feature>
<feature type="domain" description="Peptidoglycan binding-like" evidence="4">
    <location>
        <begin position="192"/>
        <end position="229"/>
    </location>
</feature>
<evidence type="ECO:0000313" key="5">
    <source>
        <dbReference type="EMBL" id="WTQ74693.1"/>
    </source>
</evidence>
<feature type="compositionally biased region" description="Low complexity" evidence="2">
    <location>
        <begin position="28"/>
        <end position="47"/>
    </location>
</feature>
<dbReference type="EMBL" id="CP108169">
    <property type="protein sequence ID" value="WTQ74693.1"/>
    <property type="molecule type" value="Genomic_DNA"/>
</dbReference>
<evidence type="ECO:0000259" key="4">
    <source>
        <dbReference type="Pfam" id="PF01471"/>
    </source>
</evidence>
<keyword evidence="3" id="KW-0472">Membrane</keyword>
<dbReference type="InterPro" id="IPR036365">
    <property type="entry name" value="PGBD-like_sf"/>
</dbReference>
<dbReference type="AlphaFoldDB" id="A0AAU1LU33"/>
<dbReference type="PANTHER" id="PTHR30469:SF15">
    <property type="entry name" value="HLYD FAMILY OF SECRETION PROTEINS"/>
    <property type="match status" value="1"/>
</dbReference>
<dbReference type="Gene3D" id="2.40.420.20">
    <property type="match status" value="1"/>
</dbReference>
<evidence type="ECO:0000256" key="1">
    <source>
        <dbReference type="SAM" id="Coils"/>
    </source>
</evidence>
<dbReference type="InterPro" id="IPR036366">
    <property type="entry name" value="PGBDSf"/>
</dbReference>
<dbReference type="Pfam" id="PF01471">
    <property type="entry name" value="PG_binding_1"/>
    <property type="match status" value="1"/>
</dbReference>
<organism evidence="5">
    <name type="scientific">Streptomyces sp. NBC_00148</name>
    <dbReference type="NCBI Taxonomy" id="2903626"/>
    <lineage>
        <taxon>Bacteria</taxon>
        <taxon>Bacillati</taxon>
        <taxon>Actinomycetota</taxon>
        <taxon>Actinomycetes</taxon>
        <taxon>Kitasatosporales</taxon>
        <taxon>Streptomycetaceae</taxon>
        <taxon>Streptomyces</taxon>
    </lineage>
</organism>
<dbReference type="Gene3D" id="1.10.101.10">
    <property type="entry name" value="PGBD-like superfamily/PGBD"/>
    <property type="match status" value="1"/>
</dbReference>
<dbReference type="GO" id="GO:1990281">
    <property type="term" value="C:efflux pump complex"/>
    <property type="evidence" value="ECO:0007669"/>
    <property type="project" value="TreeGrafter"/>
</dbReference>
<dbReference type="PANTHER" id="PTHR30469">
    <property type="entry name" value="MULTIDRUG RESISTANCE PROTEIN MDTA"/>
    <property type="match status" value="1"/>
</dbReference>
<gene>
    <name evidence="5" type="ORF">OG222_17000</name>
</gene>
<evidence type="ECO:0000256" key="3">
    <source>
        <dbReference type="SAM" id="Phobius"/>
    </source>
</evidence>
<reference evidence="5" key="1">
    <citation type="submission" date="2022-10" db="EMBL/GenBank/DDBJ databases">
        <title>The complete genomes of actinobacterial strains from the NBC collection.</title>
        <authorList>
            <person name="Joergensen T.S."/>
            <person name="Alvarez Arevalo M."/>
            <person name="Sterndorff E.B."/>
            <person name="Faurdal D."/>
            <person name="Vuksanovic O."/>
            <person name="Mourched A.-S."/>
            <person name="Charusanti P."/>
            <person name="Shaw S."/>
            <person name="Blin K."/>
            <person name="Weber T."/>
        </authorList>
    </citation>
    <scope>NUCLEOTIDE SEQUENCE</scope>
    <source>
        <strain evidence="5">NBC_00148</strain>
    </source>
</reference>
<dbReference type="SUPFAM" id="SSF47090">
    <property type="entry name" value="PGBD-like"/>
    <property type="match status" value="1"/>
</dbReference>
<keyword evidence="3" id="KW-0812">Transmembrane</keyword>
<keyword evidence="3" id="KW-1133">Transmembrane helix</keyword>
<dbReference type="GO" id="GO:0015562">
    <property type="term" value="F:efflux transmembrane transporter activity"/>
    <property type="evidence" value="ECO:0007669"/>
    <property type="project" value="TreeGrafter"/>
</dbReference>
<feature type="transmembrane region" description="Helical" evidence="3">
    <location>
        <begin position="68"/>
        <end position="89"/>
    </location>
</feature>
<name>A0AAU1LU33_9ACTN</name>
<protein>
    <submittedName>
        <fullName evidence="5">Peptidoglycan-binding protein</fullName>
    </submittedName>
</protein>
<keyword evidence="1" id="KW-0175">Coiled coil</keyword>
<proteinExistence type="predicted"/>
<accession>A0AAU1LU33</accession>
<dbReference type="InterPro" id="IPR002477">
    <property type="entry name" value="Peptidoglycan-bd-like"/>
</dbReference>
<feature type="region of interest" description="Disordered" evidence="2">
    <location>
        <begin position="1"/>
        <end position="63"/>
    </location>
</feature>
<sequence>MSEFRGINSGSASDEDSVSEAGPGGRAGSAAGAGPAAGTGTAAEEPGSGPGPGRPRAGDGTARRRRTVVAVAVGALLLSGGGVAASAFVKSPAQVAADTAPPERDVLTAPVEQRVVTDTVVTRGTVTAAQSVPVTPVGASGEEVARQIVTKVKAKAGGTVRQGEVLLEVSARPLFVLKGAVPVYRDLKPGARGDDVAQVQKAFNGLGHSTGSDLKGTYGPGTQAAVRSFYRSIGYDPLEAEGGEEAVSAARTAEKAARRALEDLEAEGTGGRPLRYAREDLAEARQALTEAEAAAGPVVPASEVVFLKAFPARVDSLTAQPGSVPGERLMVLSAGELVVRGSLDSAQKGLVRRGQRVRILSEATGAEVTGRITTVSDTPGTPAAGGAGDGTGSEGEAGEGTATQVSGFPYTVKPDKPLPPALASQDVRLTVEAAASEGKVLVVPVSAVSAGVDGTTVVTVYEKGQRRRVPVRTGTSGDGYVEVRPETADALAPGARVIVGVKPTTGAGG</sequence>
<feature type="coiled-coil region" evidence="1">
    <location>
        <begin position="247"/>
        <end position="294"/>
    </location>
</feature>
<feature type="compositionally biased region" description="Gly residues" evidence="2">
    <location>
        <begin position="383"/>
        <end position="395"/>
    </location>
</feature>